<feature type="non-terminal residue" evidence="1">
    <location>
        <position position="31"/>
    </location>
</feature>
<name>X0UIV0_9ZZZZ</name>
<dbReference type="EMBL" id="BARS01025577">
    <property type="protein sequence ID" value="GAG05704.1"/>
    <property type="molecule type" value="Genomic_DNA"/>
</dbReference>
<proteinExistence type="predicted"/>
<reference evidence="1" key="1">
    <citation type="journal article" date="2014" name="Front. Microbiol.">
        <title>High frequency of phylogenetically diverse reductive dehalogenase-homologous genes in deep subseafloor sedimentary metagenomes.</title>
        <authorList>
            <person name="Kawai M."/>
            <person name="Futagami T."/>
            <person name="Toyoda A."/>
            <person name="Takaki Y."/>
            <person name="Nishi S."/>
            <person name="Hori S."/>
            <person name="Arai W."/>
            <person name="Tsubouchi T."/>
            <person name="Morono Y."/>
            <person name="Uchiyama I."/>
            <person name="Ito T."/>
            <person name="Fujiyama A."/>
            <person name="Inagaki F."/>
            <person name="Takami H."/>
        </authorList>
    </citation>
    <scope>NUCLEOTIDE SEQUENCE</scope>
    <source>
        <strain evidence="1">Expedition CK06-06</strain>
    </source>
</reference>
<gene>
    <name evidence="1" type="ORF">S01H1_40392</name>
</gene>
<accession>X0UIV0</accession>
<organism evidence="1">
    <name type="scientific">marine sediment metagenome</name>
    <dbReference type="NCBI Taxonomy" id="412755"/>
    <lineage>
        <taxon>unclassified sequences</taxon>
        <taxon>metagenomes</taxon>
        <taxon>ecological metagenomes</taxon>
    </lineage>
</organism>
<comment type="caution">
    <text evidence="1">The sequence shown here is derived from an EMBL/GenBank/DDBJ whole genome shotgun (WGS) entry which is preliminary data.</text>
</comment>
<sequence length="31" mass="3576">MEIPVNNVLFDRKNDDIDPKSGPIFQFIVTI</sequence>
<evidence type="ECO:0000313" key="1">
    <source>
        <dbReference type="EMBL" id="GAG05704.1"/>
    </source>
</evidence>
<dbReference type="AlphaFoldDB" id="X0UIV0"/>
<protein>
    <submittedName>
        <fullName evidence="1">Uncharacterized protein</fullName>
    </submittedName>
</protein>